<evidence type="ECO:0000259" key="2">
    <source>
        <dbReference type="SMART" id="SM00849"/>
    </source>
</evidence>
<dbReference type="EMBL" id="CP049866">
    <property type="protein sequence ID" value="QIK75446.1"/>
    <property type="molecule type" value="Genomic_DNA"/>
</dbReference>
<dbReference type="GO" id="GO:0016787">
    <property type="term" value="F:hydrolase activity"/>
    <property type="evidence" value="ECO:0007669"/>
    <property type="project" value="UniProtKB-KW"/>
</dbReference>
<feature type="region of interest" description="Disordered" evidence="1">
    <location>
        <begin position="183"/>
        <end position="202"/>
    </location>
</feature>
<proteinExistence type="predicted"/>
<evidence type="ECO:0000313" key="3">
    <source>
        <dbReference type="EMBL" id="QIK75446.1"/>
    </source>
</evidence>
<evidence type="ECO:0000313" key="4">
    <source>
        <dbReference type="Proteomes" id="UP000502035"/>
    </source>
</evidence>
<dbReference type="InterPro" id="IPR036866">
    <property type="entry name" value="RibonucZ/Hydroxyglut_hydro"/>
</dbReference>
<dbReference type="KEGG" id="npi:G7071_08350"/>
<name>A0A6G7YFJ9_9ACTN</name>
<dbReference type="SUPFAM" id="SSF56281">
    <property type="entry name" value="Metallo-hydrolase/oxidoreductase"/>
    <property type="match status" value="1"/>
</dbReference>
<protein>
    <submittedName>
        <fullName evidence="3">MBL fold metallo-hydrolase</fullName>
    </submittedName>
</protein>
<dbReference type="Pfam" id="PF00753">
    <property type="entry name" value="Lactamase_B"/>
    <property type="match status" value="1"/>
</dbReference>
<keyword evidence="4" id="KW-1185">Reference proteome</keyword>
<reference evidence="3 4" key="1">
    <citation type="submission" date="2020-03" db="EMBL/GenBank/DDBJ databases">
        <title>Nocardioides sp. nov., isolated from fish.</title>
        <authorList>
            <person name="Hyun D.-W."/>
            <person name="Bae J.-W."/>
        </authorList>
    </citation>
    <scope>NUCLEOTIDE SEQUENCE [LARGE SCALE GENOMIC DNA]</scope>
    <source>
        <strain evidence="3 4">HDW12A</strain>
    </source>
</reference>
<dbReference type="SMART" id="SM00849">
    <property type="entry name" value="Lactamase_B"/>
    <property type="match status" value="1"/>
</dbReference>
<dbReference type="RefSeq" id="WP_166317284.1">
    <property type="nucleotide sequence ID" value="NZ_CP049866.1"/>
</dbReference>
<dbReference type="Proteomes" id="UP000502035">
    <property type="component" value="Chromosome"/>
</dbReference>
<feature type="domain" description="Metallo-beta-lactamase" evidence="2">
    <location>
        <begin position="24"/>
        <end position="188"/>
    </location>
</feature>
<dbReference type="PANTHER" id="PTHR46233">
    <property type="entry name" value="HYDROXYACYLGLUTATHIONE HYDROLASE GLOC"/>
    <property type="match status" value="1"/>
</dbReference>
<gene>
    <name evidence="3" type="ORF">G7071_08350</name>
</gene>
<organism evidence="3 4">
    <name type="scientific">Nocardioides piscis</name>
    <dbReference type="NCBI Taxonomy" id="2714938"/>
    <lineage>
        <taxon>Bacteria</taxon>
        <taxon>Bacillati</taxon>
        <taxon>Actinomycetota</taxon>
        <taxon>Actinomycetes</taxon>
        <taxon>Propionibacteriales</taxon>
        <taxon>Nocardioidaceae</taxon>
        <taxon>Nocardioides</taxon>
    </lineage>
</organism>
<dbReference type="InterPro" id="IPR051453">
    <property type="entry name" value="MBL_Glyoxalase_II"/>
</dbReference>
<dbReference type="InterPro" id="IPR001279">
    <property type="entry name" value="Metallo-B-lactamas"/>
</dbReference>
<dbReference type="PANTHER" id="PTHR46233:SF4">
    <property type="entry name" value="METALLO-BETA-LACTAMASE DOMAIN-CONTAINING PROTEIN"/>
    <property type="match status" value="1"/>
</dbReference>
<dbReference type="Gene3D" id="3.60.15.10">
    <property type="entry name" value="Ribonuclease Z/Hydroxyacylglutathione hydrolase-like"/>
    <property type="match status" value="1"/>
</dbReference>
<sequence length="202" mass="21509">MSVRIHHAVSSGTFSLDGETHQVDNNIWVIGDDEECIVIDAPHSVDDILALVAGRSVKAIVCTHAHDDHVRVAPALREATRAPILLHPADRPVWELTHADELWDADLEDGQTIKVGGAGLKVLHTPGHAPGAVCLYVHDLGCVFTGDTLFQGGPGATGRSFSDEHQIVESIRASLLELPDETVVHTGHGPDTTIGAEREGLG</sequence>
<keyword evidence="3" id="KW-0378">Hydrolase</keyword>
<accession>A0A6G7YFJ9</accession>
<dbReference type="AlphaFoldDB" id="A0A6G7YFJ9"/>
<dbReference type="CDD" id="cd06262">
    <property type="entry name" value="metallo-hydrolase-like_MBL-fold"/>
    <property type="match status" value="1"/>
</dbReference>
<evidence type="ECO:0000256" key="1">
    <source>
        <dbReference type="SAM" id="MobiDB-lite"/>
    </source>
</evidence>